<protein>
    <submittedName>
        <fullName evidence="1">Uncharacterized protein</fullName>
    </submittedName>
</protein>
<dbReference type="AlphaFoldDB" id="G4D1M2"/>
<accession>G4D1M2</accession>
<dbReference type="EMBL" id="AGBB01000022">
    <property type="protein sequence ID" value="EGY80574.1"/>
    <property type="molecule type" value="Genomic_DNA"/>
</dbReference>
<reference evidence="1 2" key="1">
    <citation type="submission" date="2011-06" db="EMBL/GenBank/DDBJ databases">
        <authorList>
            <person name="Muzny D."/>
            <person name="Qin X."/>
            <person name="Deng J."/>
            <person name="Jiang H."/>
            <person name="Liu Y."/>
            <person name="Qu J."/>
            <person name="Song X.-Z."/>
            <person name="Zhang L."/>
            <person name="Thornton R."/>
            <person name="Coyle M."/>
            <person name="Francisco L."/>
            <person name="Jackson L."/>
            <person name="Javaid M."/>
            <person name="Korchina V."/>
            <person name="Kovar C."/>
            <person name="Mata R."/>
            <person name="Mathew T."/>
            <person name="Ngo R."/>
            <person name="Nguyen L."/>
            <person name="Nguyen N."/>
            <person name="Okwuonu G."/>
            <person name="Ongeri F."/>
            <person name="Pham C."/>
            <person name="Simmons D."/>
            <person name="Wilczek-Boney K."/>
            <person name="Hale W."/>
            <person name="Jakkamsetti A."/>
            <person name="Pham P."/>
            <person name="Ruth R."/>
            <person name="San Lucas F."/>
            <person name="Warren J."/>
            <person name="Zhang J."/>
            <person name="Zhao Z."/>
            <person name="Zhou C."/>
            <person name="Zhu D."/>
            <person name="Lee S."/>
            <person name="Bess C."/>
            <person name="Blankenburg K."/>
            <person name="Forbes L."/>
            <person name="Fu Q."/>
            <person name="Gubbala S."/>
            <person name="Hirani K."/>
            <person name="Jayaseelan J.C."/>
            <person name="Lara F."/>
            <person name="Munidasa M."/>
            <person name="Palculict T."/>
            <person name="Patil S."/>
            <person name="Pu L.-L."/>
            <person name="Saada N."/>
            <person name="Tang L."/>
            <person name="Weissenberger G."/>
            <person name="Zhu Y."/>
            <person name="Hemphill L."/>
            <person name="Shang Y."/>
            <person name="Youmans B."/>
            <person name="Ayvaz T."/>
            <person name="Ross M."/>
            <person name="Santibanez J."/>
            <person name="Aqrawi P."/>
            <person name="Gross S."/>
            <person name="Joshi V."/>
            <person name="Fowler G."/>
            <person name="Nazareth L."/>
            <person name="Reid J."/>
            <person name="Worley K."/>
            <person name="Petrosino J."/>
            <person name="Highlander S."/>
            <person name="Gibbs R."/>
        </authorList>
    </citation>
    <scope>NUCLEOTIDE SEQUENCE [LARGE SCALE GENOMIC DNA]</scope>
    <source>
        <strain evidence="1 2">ATCC 29427</strain>
    </source>
</reference>
<sequence>KDAIYDLEKTEFLNKCIQRKMLIQFDLTFASLYLLKTLL</sequence>
<dbReference type="HOGENOM" id="CLU_3321658_0_0_9"/>
<comment type="caution">
    <text evidence="1">The sequence shown here is derived from an EMBL/GenBank/DDBJ whole genome shotgun (WGS) entry which is preliminary data.</text>
</comment>
<proteinExistence type="predicted"/>
<gene>
    <name evidence="1" type="ORF">HMPREF9129_0302</name>
</gene>
<name>G4D1M2_9FIRM</name>
<dbReference type="Proteomes" id="UP000003422">
    <property type="component" value="Unassembled WGS sequence"/>
</dbReference>
<feature type="non-terminal residue" evidence="1">
    <location>
        <position position="1"/>
    </location>
</feature>
<organism evidence="1 2">
    <name type="scientific">Peptoniphilus indolicus ATCC 29427</name>
    <dbReference type="NCBI Taxonomy" id="997350"/>
    <lineage>
        <taxon>Bacteria</taxon>
        <taxon>Bacillati</taxon>
        <taxon>Bacillota</taxon>
        <taxon>Tissierellia</taxon>
        <taxon>Tissierellales</taxon>
        <taxon>Peptoniphilaceae</taxon>
        <taxon>Peptoniphilus</taxon>
    </lineage>
</organism>
<keyword evidence="2" id="KW-1185">Reference proteome</keyword>
<evidence type="ECO:0000313" key="1">
    <source>
        <dbReference type="EMBL" id="EGY80574.1"/>
    </source>
</evidence>
<evidence type="ECO:0000313" key="2">
    <source>
        <dbReference type="Proteomes" id="UP000003422"/>
    </source>
</evidence>